<protein>
    <submittedName>
        <fullName evidence="4">SpoIIE family protein phosphatase</fullName>
    </submittedName>
</protein>
<dbReference type="InterPro" id="IPR001932">
    <property type="entry name" value="PPM-type_phosphatase-like_dom"/>
</dbReference>
<keyword evidence="1" id="KW-0378">Hydrolase</keyword>
<organism evidence="4 5">
    <name type="scientific">Streptomyces niphimycinicus</name>
    <dbReference type="NCBI Taxonomy" id="2842201"/>
    <lineage>
        <taxon>Bacteria</taxon>
        <taxon>Bacillati</taxon>
        <taxon>Actinomycetota</taxon>
        <taxon>Actinomycetes</taxon>
        <taxon>Kitasatosporales</taxon>
        <taxon>Streptomycetaceae</taxon>
        <taxon>Streptomyces</taxon>
    </lineage>
</organism>
<dbReference type="InterPro" id="IPR003018">
    <property type="entry name" value="GAF"/>
</dbReference>
<dbReference type="EMBL" id="JAHLEM010000101">
    <property type="protein sequence ID" value="MBU3864799.1"/>
    <property type="molecule type" value="Genomic_DNA"/>
</dbReference>
<proteinExistence type="predicted"/>
<evidence type="ECO:0000256" key="2">
    <source>
        <dbReference type="SAM" id="MobiDB-lite"/>
    </source>
</evidence>
<dbReference type="PANTHER" id="PTHR43156:SF2">
    <property type="entry name" value="STAGE II SPORULATION PROTEIN E"/>
    <property type="match status" value="1"/>
</dbReference>
<dbReference type="InterPro" id="IPR052016">
    <property type="entry name" value="Bact_Sigma-Reg"/>
</dbReference>
<feature type="region of interest" description="Disordered" evidence="2">
    <location>
        <begin position="186"/>
        <end position="214"/>
    </location>
</feature>
<reference evidence="4 5" key="1">
    <citation type="submission" date="2021-06" db="EMBL/GenBank/DDBJ databases">
        <authorList>
            <person name="Pan X."/>
        </authorList>
    </citation>
    <scope>NUCLEOTIDE SEQUENCE [LARGE SCALE GENOMIC DNA]</scope>
    <source>
        <strain evidence="4 5">4503</strain>
    </source>
</reference>
<dbReference type="Pfam" id="PF13581">
    <property type="entry name" value="HATPase_c_2"/>
    <property type="match status" value="1"/>
</dbReference>
<gene>
    <name evidence="4" type="ORF">KN815_12105</name>
</gene>
<feature type="domain" description="PPM-type phosphatase" evidence="3">
    <location>
        <begin position="401"/>
        <end position="613"/>
    </location>
</feature>
<evidence type="ECO:0000313" key="5">
    <source>
        <dbReference type="Proteomes" id="UP000720508"/>
    </source>
</evidence>
<dbReference type="CDD" id="cd16936">
    <property type="entry name" value="HATPase_RsbW-like"/>
    <property type="match status" value="1"/>
</dbReference>
<dbReference type="RefSeq" id="WP_216341793.1">
    <property type="nucleotide sequence ID" value="NZ_JAHLEM010000101.1"/>
</dbReference>
<dbReference type="Proteomes" id="UP000720508">
    <property type="component" value="Unassembled WGS sequence"/>
</dbReference>
<keyword evidence="5" id="KW-1185">Reference proteome</keyword>
<name>A0ABS6CD40_9ACTN</name>
<sequence>MNEKLIAPLTGKFAGRPQTPLDHRLASALRRLHSRLRPSACSVYLLTEDGRELAAAMIVATPLSFTMIARAAADDLHFPASRAFQTGELVLFERADLQNLARRFPAVLAATAYPMLIAAVPVRTARHRFGAVGLRWAPPREVSRQELEYLRTVADELACEVERLVEQGVSVEAPFVPLFIPESSAPSHDALQPVPAPDAAPHQREEPPGGPPAEITHLYRLQKLTSDLSAAVGTRDVVGTAQTHLVRPFGGRGLMLCLAQNERLHVVGAAGFSREAIHRVEGTLLARHAPETDTVTGVEIQFFSTLEEVRQAYPNFDHDPEYQARAYMPLISNGRVVGCCVLEFAESGRVLAADERAILMLMLEQVGQSLERARSCDVEQALTQTMQRSLLPRSLLHQSEVVTTARYLPATEGAEVGGDWYDTLALPDGRIGLVIGDVEGHSLGAVGLMGQLRSAVRAYAAEGHEPASVLERSNRLLAELDTDLYATCCCMWLDVATGIASVATAGHPVPLISDVQGRITSARLPVGPPLGIDAGAHYQQEEIQMYQGSVAALFTDGLLDARRLGADAAAERLARVLAEYCGENLEVLADRLVGDRLPRLAPVDDAALLLLRYEGAQPESRPQVARTSIPRHDLQGVARIRRFIAGLFAEWRLLYLRDDVELMTCEVVTNALIHAHSEVDLRLRQYPDRVRVEVRDSDPYPPVPTAVLSLDQANQEAESGRGLLIVDALATAWGSSPSGRGKTTWFEIRVPENPDPLGDRR</sequence>
<dbReference type="Pfam" id="PF13492">
    <property type="entry name" value="GAF_3"/>
    <property type="match status" value="1"/>
</dbReference>
<evidence type="ECO:0000313" key="4">
    <source>
        <dbReference type="EMBL" id="MBU3864799.1"/>
    </source>
</evidence>
<evidence type="ECO:0000256" key="1">
    <source>
        <dbReference type="ARBA" id="ARBA00022801"/>
    </source>
</evidence>
<dbReference type="Pfam" id="PF07228">
    <property type="entry name" value="SpoIIE"/>
    <property type="match status" value="1"/>
</dbReference>
<dbReference type="SMART" id="SM00331">
    <property type="entry name" value="PP2C_SIG"/>
    <property type="match status" value="1"/>
</dbReference>
<comment type="caution">
    <text evidence="4">The sequence shown here is derived from an EMBL/GenBank/DDBJ whole genome shotgun (WGS) entry which is preliminary data.</text>
</comment>
<dbReference type="PANTHER" id="PTHR43156">
    <property type="entry name" value="STAGE II SPORULATION PROTEIN E-RELATED"/>
    <property type="match status" value="1"/>
</dbReference>
<evidence type="ECO:0000259" key="3">
    <source>
        <dbReference type="SMART" id="SM00331"/>
    </source>
</evidence>
<dbReference type="InterPro" id="IPR003594">
    <property type="entry name" value="HATPase_dom"/>
</dbReference>
<accession>A0ABS6CD40</accession>